<sequence length="176" mass="19223">MVAGLAWPGCTNASQILNRIGIEVVLVHVERIGEEGGCGSRTRIGSEEEGDGPNPKPRIYAAALFGIWPPPKQLGPSSAAALNNLRRRAALLRINDVAPHCMLLIYHDARRCAAPLWIFTHHESHFSCNTTRHVPDASAHRCRRPPQLSAVYHRGSILAQALSAFPYRSSLCCSEA</sequence>
<protein>
    <submittedName>
        <fullName evidence="1">Uncharacterized protein</fullName>
    </submittedName>
</protein>
<keyword evidence="2" id="KW-1185">Reference proteome</keyword>
<evidence type="ECO:0000313" key="2">
    <source>
        <dbReference type="Proteomes" id="UP001341281"/>
    </source>
</evidence>
<dbReference type="AlphaFoldDB" id="A0AAQ3U092"/>
<dbReference type="EMBL" id="CP144751">
    <property type="protein sequence ID" value="WVZ83265.1"/>
    <property type="molecule type" value="Genomic_DNA"/>
</dbReference>
<dbReference type="Proteomes" id="UP001341281">
    <property type="component" value="Chromosome 07"/>
</dbReference>
<name>A0AAQ3U092_PASNO</name>
<organism evidence="1 2">
    <name type="scientific">Paspalum notatum var. saurae</name>
    <dbReference type="NCBI Taxonomy" id="547442"/>
    <lineage>
        <taxon>Eukaryota</taxon>
        <taxon>Viridiplantae</taxon>
        <taxon>Streptophyta</taxon>
        <taxon>Embryophyta</taxon>
        <taxon>Tracheophyta</taxon>
        <taxon>Spermatophyta</taxon>
        <taxon>Magnoliopsida</taxon>
        <taxon>Liliopsida</taxon>
        <taxon>Poales</taxon>
        <taxon>Poaceae</taxon>
        <taxon>PACMAD clade</taxon>
        <taxon>Panicoideae</taxon>
        <taxon>Andropogonodae</taxon>
        <taxon>Paspaleae</taxon>
        <taxon>Paspalinae</taxon>
        <taxon>Paspalum</taxon>
    </lineage>
</organism>
<reference evidence="1 2" key="1">
    <citation type="submission" date="2024-02" db="EMBL/GenBank/DDBJ databases">
        <title>High-quality chromosome-scale genome assembly of Pensacola bahiagrass (Paspalum notatum Flugge var. saurae).</title>
        <authorList>
            <person name="Vega J.M."/>
            <person name="Podio M."/>
            <person name="Orjuela J."/>
            <person name="Siena L.A."/>
            <person name="Pessino S.C."/>
            <person name="Combes M.C."/>
            <person name="Mariac C."/>
            <person name="Albertini E."/>
            <person name="Pupilli F."/>
            <person name="Ortiz J.P.A."/>
            <person name="Leblanc O."/>
        </authorList>
    </citation>
    <scope>NUCLEOTIDE SEQUENCE [LARGE SCALE GENOMIC DNA]</scope>
    <source>
        <strain evidence="1">R1</strain>
        <tissue evidence="1">Leaf</tissue>
    </source>
</reference>
<gene>
    <name evidence="1" type="ORF">U9M48_030431</name>
</gene>
<evidence type="ECO:0000313" key="1">
    <source>
        <dbReference type="EMBL" id="WVZ83265.1"/>
    </source>
</evidence>
<accession>A0AAQ3U092</accession>
<proteinExistence type="predicted"/>